<dbReference type="Proteomes" id="UP000663859">
    <property type="component" value="Unassembled WGS sequence"/>
</dbReference>
<name>A0A8J2BPM2_9BACT</name>
<dbReference type="EMBL" id="CAJNOB010000067">
    <property type="protein sequence ID" value="CAF0704593.1"/>
    <property type="molecule type" value="Genomic_DNA"/>
</dbReference>
<sequence>MGPALSLSSVAYRNGIPFLKQKFPFLHTLTRLVLKNAALRLIGVISKYKGGFPGGSASRRSLGRGFLLTGEDGSRFSTASP</sequence>
<accession>A0A8J2BPM2</accession>
<comment type="caution">
    <text evidence="1">The sequence shown here is derived from an EMBL/GenBank/DDBJ whole genome shotgun (WGS) entry which is preliminary data.</text>
</comment>
<organism evidence="1 2">
    <name type="scientific">Candidatus Methylacidithermus pantelleriae</name>
    <dbReference type="NCBI Taxonomy" id="2744239"/>
    <lineage>
        <taxon>Bacteria</taxon>
        <taxon>Pseudomonadati</taxon>
        <taxon>Verrucomicrobiota</taxon>
        <taxon>Methylacidiphilae</taxon>
        <taxon>Methylacidiphilales</taxon>
        <taxon>Methylacidiphilaceae</taxon>
        <taxon>Candidatus Methylacidithermus</taxon>
    </lineage>
</organism>
<keyword evidence="2" id="KW-1185">Reference proteome</keyword>
<proteinExistence type="predicted"/>
<reference evidence="1" key="1">
    <citation type="submission" date="2021-02" db="EMBL/GenBank/DDBJ databases">
        <authorList>
            <person name="Cremers G."/>
            <person name="Picone N."/>
        </authorList>
    </citation>
    <scope>NUCLEOTIDE SEQUENCE</scope>
    <source>
        <strain evidence="1">PQ17</strain>
    </source>
</reference>
<gene>
    <name evidence="1" type="ORF">MPNT_70083</name>
</gene>
<evidence type="ECO:0000313" key="1">
    <source>
        <dbReference type="EMBL" id="CAF0704593.1"/>
    </source>
</evidence>
<protein>
    <submittedName>
        <fullName evidence="1">Uncharacterized protein</fullName>
    </submittedName>
</protein>
<dbReference type="AlphaFoldDB" id="A0A8J2BPM2"/>
<evidence type="ECO:0000313" key="2">
    <source>
        <dbReference type="Proteomes" id="UP000663859"/>
    </source>
</evidence>